<protein>
    <submittedName>
        <fullName evidence="1">Uncharacterized protein</fullName>
    </submittedName>
</protein>
<dbReference type="EMBL" id="U46194">
    <property type="protein sequence ID" value="AAB38086.1"/>
    <property type="molecule type" value="mRNA"/>
</dbReference>
<name>V9H0B5_HUMAN</name>
<reference evidence="1" key="1">
    <citation type="journal article" date="1996" name="Immunogenetics">
        <title>A new gene coding for an antigen recognized by autologous cytolytic T lymphocytes on a human renal carcinoma.</title>
        <authorList>
            <person name="Gaugler B."/>
            <person name="Brouwenstijn N."/>
            <person name="Vantomme V."/>
            <person name="Szikora J.P."/>
            <person name="Van der Spek C.W."/>
            <person name="Patard J.J."/>
            <person name="Boon T."/>
            <person name="Schrier P."/>
            <person name="Van den Eynde B.J."/>
        </authorList>
    </citation>
    <scope>NUCLEOTIDE SEQUENCE</scope>
</reference>
<accession>V9H0B5</accession>
<dbReference type="AlphaFoldDB" id="V9H0B5"/>
<evidence type="ECO:0000313" key="1">
    <source>
        <dbReference type="EMBL" id="AAB38083.1"/>
    </source>
</evidence>
<organism evidence="1">
    <name type="scientific">Homo sapiens</name>
    <name type="common">Human</name>
    <dbReference type="NCBI Taxonomy" id="9606"/>
    <lineage>
        <taxon>Eukaryota</taxon>
        <taxon>Metazoa</taxon>
        <taxon>Chordata</taxon>
        <taxon>Craniata</taxon>
        <taxon>Vertebrata</taxon>
        <taxon>Euteleostomi</taxon>
        <taxon>Mammalia</taxon>
        <taxon>Eutheria</taxon>
        <taxon>Euarchontoglires</taxon>
        <taxon>Primates</taxon>
        <taxon>Haplorrhini</taxon>
        <taxon>Catarrhini</taxon>
        <taxon>Hominidae</taxon>
        <taxon>Homo</taxon>
    </lineage>
</organism>
<dbReference type="EMBL" id="U46192">
    <property type="protein sequence ID" value="AAB38080.1"/>
    <property type="molecule type" value="mRNA"/>
</dbReference>
<sequence>MSSAHPLRRSSPSSNSREL</sequence>
<proteinExistence type="evidence at transcript level"/>
<dbReference type="EMBL" id="U46193">
    <property type="protein sequence ID" value="AAB38083.1"/>
    <property type="molecule type" value="mRNA"/>
</dbReference>